<keyword evidence="9" id="KW-1185">Reference proteome</keyword>
<dbReference type="Gene3D" id="1.10.10.60">
    <property type="entry name" value="Homeodomain-like"/>
    <property type="match status" value="1"/>
</dbReference>
<feature type="region of interest" description="Disordered" evidence="6">
    <location>
        <begin position="317"/>
        <end position="352"/>
    </location>
</feature>
<keyword evidence="4" id="KW-0238">DNA-binding</keyword>
<proteinExistence type="predicted"/>
<name>A0ABU5IDI5_9BURK</name>
<dbReference type="InterPro" id="IPR009057">
    <property type="entry name" value="Homeodomain-like_sf"/>
</dbReference>
<evidence type="ECO:0000256" key="5">
    <source>
        <dbReference type="ARBA" id="ARBA00023163"/>
    </source>
</evidence>
<dbReference type="InterPro" id="IPR002078">
    <property type="entry name" value="Sigma_54_int"/>
</dbReference>
<sequence>MSIHRSSIAAPPDGPAAHVDLIKESHERCTALGLTRIERPDYEPLMRSDLNDARERNRKLHTHAAPVMELLLEQIAGTQSMIVLTDAHGTILHSVGDEEFVTRAGKVALSPGVNWAEHSKGTNAIGTALFAERPTLVHAEEHFMHANQFLTCSAAPIFDPRGNMLGVLDVSGDHRAYHQHTMGLVRMSARMIENHWLNDHCANRLRLHFHSRPEFIGTLLEGIVVVGADGKLQGANRSALDQLGLSGVALRNQTLTSLFGTTVAALVDHFRSPLALPMKLMLADGRQFLANARMDWATLAFMPPGPQSAESAPLVLTPQPPQAQPQPPGATQVFAQPGVAAPPQAPSGPLPTGLAYLQTGDVQIEAVVQKARRIINRDIPLLILGETGTGKELLAHAVHQESNRSKQPFVAVNCASIPESLIEAELFGYEEGAFTGARRKGATGRIVQANGGTLFLDEIGDMPLPLQARLLRVLQERCVTPLGSGKSIAVDIAVIGATHRNLREMIQRGEFREDLYYRLNGLVLRLPPLRERSDLSLVAQRILANECPQGAPRISAEVMALFQRCDWPGNIRQLANVLRTAAVMAAGEPQITQAHLSDDFLEDVRRLAQQQQAAALAAAAQAQAQPAMAQPVAVAMPAGPAAAPFAAPGGAVPPVAAYAGAGYPGGYPAGTVLGGQPATPMAGTPAAALPGQPPSARTLHEQEITMIQAALDAAGGNISEASKRLGISRNTIYRKLRWNRPESDVS</sequence>
<evidence type="ECO:0000256" key="2">
    <source>
        <dbReference type="ARBA" id="ARBA00022840"/>
    </source>
</evidence>
<evidence type="ECO:0000313" key="9">
    <source>
        <dbReference type="Proteomes" id="UP001293718"/>
    </source>
</evidence>
<dbReference type="Proteomes" id="UP001293718">
    <property type="component" value="Unassembled WGS sequence"/>
</dbReference>
<dbReference type="InterPro" id="IPR025943">
    <property type="entry name" value="Sigma_54_int_dom_ATP-bd_2"/>
</dbReference>
<organism evidence="8 9">
    <name type="scientific">Azohydromonas lata</name>
    <dbReference type="NCBI Taxonomy" id="45677"/>
    <lineage>
        <taxon>Bacteria</taxon>
        <taxon>Pseudomonadati</taxon>
        <taxon>Pseudomonadota</taxon>
        <taxon>Betaproteobacteria</taxon>
        <taxon>Burkholderiales</taxon>
        <taxon>Sphaerotilaceae</taxon>
        <taxon>Azohydromonas</taxon>
    </lineage>
</organism>
<dbReference type="InterPro" id="IPR002197">
    <property type="entry name" value="HTH_Fis"/>
</dbReference>
<dbReference type="InterPro" id="IPR027417">
    <property type="entry name" value="P-loop_NTPase"/>
</dbReference>
<feature type="compositionally biased region" description="Low complexity" evidence="6">
    <location>
        <begin position="329"/>
        <end position="342"/>
    </location>
</feature>
<dbReference type="PANTHER" id="PTHR32071:SF77">
    <property type="entry name" value="TRANSCRIPTIONAL REGULATORY PROTEIN"/>
    <property type="match status" value="1"/>
</dbReference>
<dbReference type="EMBL" id="JAXOJX010000015">
    <property type="protein sequence ID" value="MDZ5457182.1"/>
    <property type="molecule type" value="Genomic_DNA"/>
</dbReference>
<evidence type="ECO:0000256" key="6">
    <source>
        <dbReference type="SAM" id="MobiDB-lite"/>
    </source>
</evidence>
<evidence type="ECO:0000256" key="4">
    <source>
        <dbReference type="ARBA" id="ARBA00023125"/>
    </source>
</evidence>
<comment type="caution">
    <text evidence="8">The sequence shown here is derived from an EMBL/GenBank/DDBJ whole genome shotgun (WGS) entry which is preliminary data.</text>
</comment>
<evidence type="ECO:0000313" key="8">
    <source>
        <dbReference type="EMBL" id="MDZ5457182.1"/>
    </source>
</evidence>
<dbReference type="InterPro" id="IPR003593">
    <property type="entry name" value="AAA+_ATPase"/>
</dbReference>
<accession>A0ABU5IDI5</accession>
<keyword evidence="1" id="KW-0547">Nucleotide-binding</keyword>
<dbReference type="InterPro" id="IPR029016">
    <property type="entry name" value="GAF-like_dom_sf"/>
</dbReference>
<dbReference type="SMART" id="SM00382">
    <property type="entry name" value="AAA"/>
    <property type="match status" value="1"/>
</dbReference>
<keyword evidence="2" id="KW-0067">ATP-binding</keyword>
<dbReference type="InterPro" id="IPR025944">
    <property type="entry name" value="Sigma_54_int_dom_CS"/>
</dbReference>
<evidence type="ECO:0000259" key="7">
    <source>
        <dbReference type="PROSITE" id="PS50045"/>
    </source>
</evidence>
<dbReference type="PROSITE" id="PS00676">
    <property type="entry name" value="SIGMA54_INTERACT_2"/>
    <property type="match status" value="1"/>
</dbReference>
<dbReference type="PRINTS" id="PR01590">
    <property type="entry name" value="HTHFIS"/>
</dbReference>
<dbReference type="PROSITE" id="PS00688">
    <property type="entry name" value="SIGMA54_INTERACT_3"/>
    <property type="match status" value="1"/>
</dbReference>
<dbReference type="InterPro" id="IPR058031">
    <property type="entry name" value="AAA_lid_NorR"/>
</dbReference>
<dbReference type="Gene3D" id="3.40.50.300">
    <property type="entry name" value="P-loop containing nucleotide triphosphate hydrolases"/>
    <property type="match status" value="1"/>
</dbReference>
<dbReference type="Pfam" id="PF00158">
    <property type="entry name" value="Sigma54_activat"/>
    <property type="match status" value="1"/>
</dbReference>
<dbReference type="Pfam" id="PF02954">
    <property type="entry name" value="HTH_8"/>
    <property type="match status" value="1"/>
</dbReference>
<dbReference type="SUPFAM" id="SSF52540">
    <property type="entry name" value="P-loop containing nucleoside triphosphate hydrolases"/>
    <property type="match status" value="1"/>
</dbReference>
<dbReference type="Pfam" id="PF25601">
    <property type="entry name" value="AAA_lid_14"/>
    <property type="match status" value="1"/>
</dbReference>
<feature type="compositionally biased region" description="Pro residues" evidence="6">
    <location>
        <begin position="318"/>
        <end position="328"/>
    </location>
</feature>
<gene>
    <name evidence="8" type="ORF">SM757_11425</name>
</gene>
<keyword evidence="5" id="KW-0804">Transcription</keyword>
<dbReference type="InterPro" id="IPR003018">
    <property type="entry name" value="GAF"/>
</dbReference>
<evidence type="ECO:0000256" key="1">
    <source>
        <dbReference type="ARBA" id="ARBA00022741"/>
    </source>
</evidence>
<dbReference type="RefSeq" id="WP_322465562.1">
    <property type="nucleotide sequence ID" value="NZ_JAXOJX010000015.1"/>
</dbReference>
<dbReference type="Gene3D" id="1.10.8.60">
    <property type="match status" value="1"/>
</dbReference>
<dbReference type="PROSITE" id="PS50045">
    <property type="entry name" value="SIGMA54_INTERACT_4"/>
    <property type="match status" value="1"/>
</dbReference>
<protein>
    <submittedName>
        <fullName evidence="8">Sigma-54-dependent Fis family transcriptional regulator</fullName>
    </submittedName>
</protein>
<dbReference type="PANTHER" id="PTHR32071">
    <property type="entry name" value="TRANSCRIPTIONAL REGULATORY PROTEIN"/>
    <property type="match status" value="1"/>
</dbReference>
<dbReference type="PROSITE" id="PS00675">
    <property type="entry name" value="SIGMA54_INTERACT_1"/>
    <property type="match status" value="1"/>
</dbReference>
<dbReference type="SUPFAM" id="SSF55781">
    <property type="entry name" value="GAF domain-like"/>
    <property type="match status" value="1"/>
</dbReference>
<dbReference type="Gene3D" id="3.30.450.40">
    <property type="match status" value="1"/>
</dbReference>
<evidence type="ECO:0000256" key="3">
    <source>
        <dbReference type="ARBA" id="ARBA00023015"/>
    </source>
</evidence>
<feature type="domain" description="Sigma-54 factor interaction" evidence="7">
    <location>
        <begin position="357"/>
        <end position="583"/>
    </location>
</feature>
<keyword evidence="3" id="KW-0805">Transcription regulation</keyword>
<reference evidence="8 9" key="1">
    <citation type="submission" date="2023-11" db="EMBL/GenBank/DDBJ databases">
        <title>Draft genome of Azohydromonas lata strain H1 (DSM1123), a polyhydroxyalkanoate producer.</title>
        <authorList>
            <person name="Traversa D."/>
            <person name="D'Addabbo P."/>
            <person name="Pazzani C."/>
            <person name="Manzari C."/>
            <person name="Chiara M."/>
            <person name="Scrascia M."/>
        </authorList>
    </citation>
    <scope>NUCLEOTIDE SEQUENCE [LARGE SCALE GENOMIC DNA]</scope>
    <source>
        <strain evidence="8 9">H1</strain>
    </source>
</reference>
<dbReference type="CDD" id="cd00009">
    <property type="entry name" value="AAA"/>
    <property type="match status" value="1"/>
</dbReference>
<dbReference type="InterPro" id="IPR025662">
    <property type="entry name" value="Sigma_54_int_dom_ATP-bd_1"/>
</dbReference>
<dbReference type="SUPFAM" id="SSF46689">
    <property type="entry name" value="Homeodomain-like"/>
    <property type="match status" value="1"/>
</dbReference>
<dbReference type="Pfam" id="PF01590">
    <property type="entry name" value="GAF"/>
    <property type="match status" value="1"/>
</dbReference>